<reference evidence="2 3" key="1">
    <citation type="journal article" date="2018" name="Nat. Genet.">
        <title>The Rosa genome provides new insights in the design of modern roses.</title>
        <authorList>
            <person name="Bendahmane M."/>
        </authorList>
    </citation>
    <scope>NUCLEOTIDE SEQUENCE [LARGE SCALE GENOMIC DNA]</scope>
    <source>
        <strain evidence="3">cv. Old Blush</strain>
    </source>
</reference>
<dbReference type="AlphaFoldDB" id="A0A2P6PF91"/>
<gene>
    <name evidence="2" type="ORF">RchiOBHm_Chr7g0229881</name>
</gene>
<feature type="transmembrane region" description="Helical" evidence="1">
    <location>
        <begin position="26"/>
        <end position="49"/>
    </location>
</feature>
<organism evidence="2 3">
    <name type="scientific">Rosa chinensis</name>
    <name type="common">China rose</name>
    <dbReference type="NCBI Taxonomy" id="74649"/>
    <lineage>
        <taxon>Eukaryota</taxon>
        <taxon>Viridiplantae</taxon>
        <taxon>Streptophyta</taxon>
        <taxon>Embryophyta</taxon>
        <taxon>Tracheophyta</taxon>
        <taxon>Spermatophyta</taxon>
        <taxon>Magnoliopsida</taxon>
        <taxon>eudicotyledons</taxon>
        <taxon>Gunneridae</taxon>
        <taxon>Pentapetalae</taxon>
        <taxon>rosids</taxon>
        <taxon>fabids</taxon>
        <taxon>Rosales</taxon>
        <taxon>Rosaceae</taxon>
        <taxon>Rosoideae</taxon>
        <taxon>Rosoideae incertae sedis</taxon>
        <taxon>Rosa</taxon>
    </lineage>
</organism>
<dbReference type="Gramene" id="PRQ20596">
    <property type="protein sequence ID" value="PRQ20596"/>
    <property type="gene ID" value="RchiOBHm_Chr7g0229881"/>
</dbReference>
<sequence length="50" mass="5848">MLFSLLHHMRVCETEQLLSLRARTHIIIFCLLTQCTYLSVLCTCSSLIYE</sequence>
<accession>A0A2P6PF91</accession>
<keyword evidence="1" id="KW-0472">Membrane</keyword>
<protein>
    <submittedName>
        <fullName evidence="2">Uncharacterized protein</fullName>
    </submittedName>
</protein>
<evidence type="ECO:0000313" key="2">
    <source>
        <dbReference type="EMBL" id="PRQ20596.1"/>
    </source>
</evidence>
<keyword evidence="1" id="KW-0812">Transmembrane</keyword>
<dbReference type="EMBL" id="PDCK01000045">
    <property type="protein sequence ID" value="PRQ20596.1"/>
    <property type="molecule type" value="Genomic_DNA"/>
</dbReference>
<keyword evidence="1" id="KW-1133">Transmembrane helix</keyword>
<comment type="caution">
    <text evidence="2">The sequence shown here is derived from an EMBL/GenBank/DDBJ whole genome shotgun (WGS) entry which is preliminary data.</text>
</comment>
<name>A0A2P6PF91_ROSCH</name>
<evidence type="ECO:0000313" key="3">
    <source>
        <dbReference type="Proteomes" id="UP000238479"/>
    </source>
</evidence>
<dbReference type="Proteomes" id="UP000238479">
    <property type="component" value="Chromosome 7"/>
</dbReference>
<keyword evidence="3" id="KW-1185">Reference proteome</keyword>
<proteinExistence type="predicted"/>
<evidence type="ECO:0000256" key="1">
    <source>
        <dbReference type="SAM" id="Phobius"/>
    </source>
</evidence>